<keyword evidence="1" id="KW-0560">Oxidoreductase</keyword>
<comment type="caution">
    <text evidence="5">The sequence shown here is derived from an EMBL/GenBank/DDBJ whole genome shotgun (WGS) entry which is preliminary data.</text>
</comment>
<dbReference type="Proteomes" id="UP000283269">
    <property type="component" value="Unassembled WGS sequence"/>
</dbReference>
<dbReference type="InterPro" id="IPR029753">
    <property type="entry name" value="D-isomer_DH_CS"/>
</dbReference>
<dbReference type="InParanoid" id="A0A409XRX4"/>
<dbReference type="Pfam" id="PF02826">
    <property type="entry name" value="2-Hacid_dh_C"/>
    <property type="match status" value="1"/>
</dbReference>
<feature type="domain" description="D-isomer specific 2-hydroxyacid dehydrogenase NAD-binding" evidence="3">
    <location>
        <begin position="1438"/>
        <end position="1637"/>
    </location>
</feature>
<dbReference type="SUPFAM" id="SSF48452">
    <property type="entry name" value="TPR-like"/>
    <property type="match status" value="1"/>
</dbReference>
<dbReference type="InterPro" id="IPR006140">
    <property type="entry name" value="D-isomer_DH_NAD-bd"/>
</dbReference>
<dbReference type="InterPro" id="IPR050223">
    <property type="entry name" value="D-isomer_2-hydroxyacid_DH"/>
</dbReference>
<evidence type="ECO:0000259" key="2">
    <source>
        <dbReference type="Pfam" id="PF00389"/>
    </source>
</evidence>
<dbReference type="Pfam" id="PF13374">
    <property type="entry name" value="TPR_10"/>
    <property type="match status" value="1"/>
</dbReference>
<feature type="domain" description="D-isomer specific 2-hydroxyacid dehydrogenase catalytic" evidence="2">
    <location>
        <begin position="1329"/>
        <end position="1667"/>
    </location>
</feature>
<dbReference type="SUPFAM" id="SSF52283">
    <property type="entry name" value="Formate/glycerate dehydrogenase catalytic domain-like"/>
    <property type="match status" value="1"/>
</dbReference>
<dbReference type="GO" id="GO:0005829">
    <property type="term" value="C:cytosol"/>
    <property type="evidence" value="ECO:0007669"/>
    <property type="project" value="TreeGrafter"/>
</dbReference>
<dbReference type="InterPro" id="IPR006139">
    <property type="entry name" value="D-isomer_2_OHA_DH_cat_dom"/>
</dbReference>
<dbReference type="CDD" id="cd05301">
    <property type="entry name" value="GDH"/>
    <property type="match status" value="1"/>
</dbReference>
<dbReference type="InterPro" id="IPR011990">
    <property type="entry name" value="TPR-like_helical_dom_sf"/>
</dbReference>
<dbReference type="SUPFAM" id="SSF81901">
    <property type="entry name" value="HCP-like"/>
    <property type="match status" value="1"/>
</dbReference>
<evidence type="ECO:0000313" key="6">
    <source>
        <dbReference type="Proteomes" id="UP000283269"/>
    </source>
</evidence>
<organism evidence="5 6">
    <name type="scientific">Psilocybe cyanescens</name>
    <dbReference type="NCBI Taxonomy" id="93625"/>
    <lineage>
        <taxon>Eukaryota</taxon>
        <taxon>Fungi</taxon>
        <taxon>Dikarya</taxon>
        <taxon>Basidiomycota</taxon>
        <taxon>Agaricomycotina</taxon>
        <taxon>Agaricomycetes</taxon>
        <taxon>Agaricomycetidae</taxon>
        <taxon>Agaricales</taxon>
        <taxon>Agaricineae</taxon>
        <taxon>Strophariaceae</taxon>
        <taxon>Psilocybe</taxon>
    </lineage>
</organism>
<evidence type="ECO:0000259" key="4">
    <source>
        <dbReference type="Pfam" id="PF12770"/>
    </source>
</evidence>
<keyword evidence="6" id="KW-1185">Reference proteome</keyword>
<dbReference type="InterPro" id="IPR024983">
    <property type="entry name" value="CHAT_dom"/>
</dbReference>
<dbReference type="GO" id="GO:0051287">
    <property type="term" value="F:NAD binding"/>
    <property type="evidence" value="ECO:0007669"/>
    <property type="project" value="InterPro"/>
</dbReference>
<evidence type="ECO:0000256" key="1">
    <source>
        <dbReference type="ARBA" id="ARBA00023002"/>
    </source>
</evidence>
<dbReference type="SUPFAM" id="SSF51735">
    <property type="entry name" value="NAD(P)-binding Rossmann-fold domains"/>
    <property type="match status" value="1"/>
</dbReference>
<proteinExistence type="predicted"/>
<dbReference type="EMBL" id="NHYD01000693">
    <property type="protein sequence ID" value="PPQ93563.1"/>
    <property type="molecule type" value="Genomic_DNA"/>
</dbReference>
<gene>
    <name evidence="5" type="ORF">CVT25_005555</name>
</gene>
<feature type="domain" description="CHAT" evidence="4">
    <location>
        <begin position="981"/>
        <end position="1224"/>
    </location>
</feature>
<evidence type="ECO:0000259" key="3">
    <source>
        <dbReference type="Pfam" id="PF02826"/>
    </source>
</evidence>
<dbReference type="OrthoDB" id="9991913at2759"/>
<accession>A0A409XRX4</accession>
<reference evidence="5 6" key="1">
    <citation type="journal article" date="2018" name="Evol. Lett.">
        <title>Horizontal gene cluster transfer increased hallucinogenic mushroom diversity.</title>
        <authorList>
            <person name="Reynolds H.T."/>
            <person name="Vijayakumar V."/>
            <person name="Gluck-Thaler E."/>
            <person name="Korotkin H.B."/>
            <person name="Matheny P.B."/>
            <person name="Slot J.C."/>
        </authorList>
    </citation>
    <scope>NUCLEOTIDE SEQUENCE [LARGE SCALE GENOMIC DNA]</scope>
    <source>
        <strain evidence="5 6">2631</strain>
    </source>
</reference>
<protein>
    <recommendedName>
        <fullName evidence="7">CHAT domain-containing protein</fullName>
    </recommendedName>
</protein>
<name>A0A409XRX4_PSICY</name>
<dbReference type="InterPro" id="IPR036291">
    <property type="entry name" value="NAD(P)-bd_dom_sf"/>
</dbReference>
<dbReference type="Gene3D" id="1.25.40.10">
    <property type="entry name" value="Tetratricopeptide repeat domain"/>
    <property type="match status" value="3"/>
</dbReference>
<dbReference type="PROSITE" id="PS00671">
    <property type="entry name" value="D_2_HYDROXYACID_DH_3"/>
    <property type="match status" value="1"/>
</dbReference>
<dbReference type="Pfam" id="PF00389">
    <property type="entry name" value="2-Hacid_dh"/>
    <property type="match status" value="1"/>
</dbReference>
<dbReference type="Gene3D" id="3.40.50.720">
    <property type="entry name" value="NAD(P)-binding Rossmann-like Domain"/>
    <property type="match status" value="2"/>
</dbReference>
<dbReference type="GO" id="GO:0016618">
    <property type="term" value="F:hydroxypyruvate reductase [NAD(P)H] activity"/>
    <property type="evidence" value="ECO:0007669"/>
    <property type="project" value="TreeGrafter"/>
</dbReference>
<dbReference type="STRING" id="93625.A0A409XRX4"/>
<sequence>MDVPLVSTVDQELGEAISGLSLAENPTSESLLHVEPSMEESNEVLIANIEIDSKEMQRQLFDVARNEHEKFNESRSMEDLNRTINLYCSAISKIPEDNDLHLMALFSLSLALQDRFRQGGQLRDLDQSIALNQWVRDHCSPTDSDQLFYLDNLATGLQIRFIQTKQIEDLNEEIKVCRDILELDTVPLAIRHLFLRQLARALESRFETNRERIDLDEAISLYRKCVERISSDPSHADLPLSLRRLASALGHLYEETSHENNLDEAILLLRRTLELHDSTTGQCDSLHNLAYMLKIRFGHSGQPQDLEESIKLHRQTLDFASEHGLSRSSMRINNLANAILVQFAQTDQESDLTEAILMFKEAWRLESEVSGPPRESDYMVANNLAIALMYRFELTGQQDDLDESILLHRRNLERLPAKHPRRHDHLANLANSLCTLVKRTGHRGALDEAISIYRQAFELFPTLHPTRSQFLNNLGQALSMRFKQTGQQSDHEEALALHKEALKLQHGSHPSRAQSLNLLANTLVERGPVGDSQIDERRVEEAISLYREALELHDSAHSSRPSVLSGLGGALLNLFNRTKNGDYIDEAVLRYREGLALVPSSSPYQPLYISELAHAFRVRYIHTGSVEDFAQATALNYKAIELFPSAHRYRYHCFTDLGHLFVRASILHGSPPLLEKAISSFRLALESASHSASIMHGIADSWSFYASDHEHSSTLEAYDAALESLCRMASLSLDIYSRQRIIQTARNGSATRAACYAIRKGHFDKAIEFLEGGRAIFWSQALHLRTSFDRLRDKAPELAHRLQSIVTELEHASYRSTLSTDWTLDNKSKMSIEVQEARFRRLDEEWSNSLNEARNIPGFEYFLQTPRLTMLQAAAAECPVVFLVPSEEYSDCLIMTATTIHHIHLTSMSEETLRNLINMTKLACSKGGASRSTCNEGDNASLYENVDMQGDLVLEEMARSKGAFGGRRSKPSSNNLFEYILKTLWLEVVKPVIEILSLPKLESPQALKWCPTGLLSFLPIHAAGCYNPDHGALECASDYMISSYTPTLGMLLPSINDEVPRPQQPFQMMVVVDVQLPFSGVELQKIKARVPTDCLVELGSSDAPSSSVDAICSHLQSASIVHFACHGVQDTSDPLASSLLVEDGRLSIAKIMQQSVPSGSLAFLCACETGMGDMNIPDEAMSVGVCLLFSGYRSVVATMWEIADTDGPTVADVFYEELLKGSDGKPSSQPDMNRSALALHVAIQKLSLSGTLLLDSPTLAFNWGWPHSFVVVAPQQVTSNRKAFTTAVIDTLRSEKESMASLTVRSFAARPIFFACIYILSSDLSRHKVVVTRDLGPEVMSLLRNREGQDIDLVLWDKEEPCPREWFLKNVPGASALVVLLSEKIDAELLDAAGPQLRVVSTMSVGYEHLDLKELAKRNIKIGYTPDVLTDAVADITVMLALMAGRNARETMTIVNDGKWPDFNWGPFLFCGPQLSISASSPTRTAGFIGFGRIAQATLARLISFGFTHCVYTSSPSSAPNPTRDARLAEAHSSLRSIRRVDLTTLAQESDVVFVLAPGGAATQNIVDEAFLRKMKKTAVLVNTSRGTLVDSDALAKALRERWIWGAGLDVVKGEPGIAADHPLVKEPRCTILPHIGSATFETRVGMATLAVQNALAAIFGQEMPAALDLTRHQ</sequence>
<evidence type="ECO:0000313" key="5">
    <source>
        <dbReference type="EMBL" id="PPQ93563.1"/>
    </source>
</evidence>
<evidence type="ECO:0008006" key="7">
    <source>
        <dbReference type="Google" id="ProtNLM"/>
    </source>
</evidence>
<dbReference type="PANTHER" id="PTHR10996:SF277">
    <property type="entry name" value="GLYOXYLATE REDUCTASE_HYDROXYPYRUVATE REDUCTASE"/>
    <property type="match status" value="1"/>
</dbReference>
<dbReference type="GO" id="GO:0030267">
    <property type="term" value="F:glyoxylate reductase (NADPH) activity"/>
    <property type="evidence" value="ECO:0007669"/>
    <property type="project" value="TreeGrafter"/>
</dbReference>
<dbReference type="Pfam" id="PF12770">
    <property type="entry name" value="CHAT"/>
    <property type="match status" value="1"/>
</dbReference>
<dbReference type="PANTHER" id="PTHR10996">
    <property type="entry name" value="2-HYDROXYACID DEHYDROGENASE-RELATED"/>
    <property type="match status" value="1"/>
</dbReference>